<dbReference type="Gene3D" id="2.102.10.10">
    <property type="entry name" value="Rieske [2Fe-2S] iron-sulphur domain"/>
    <property type="match status" value="1"/>
</dbReference>
<dbReference type="InterPro" id="IPR012748">
    <property type="entry name" value="Rieske-like_NirD"/>
</dbReference>
<dbReference type="PROSITE" id="PS51296">
    <property type="entry name" value="RIESKE"/>
    <property type="match status" value="1"/>
</dbReference>
<dbReference type="InterPro" id="IPR017941">
    <property type="entry name" value="Rieske_2Fe-2S"/>
</dbReference>
<evidence type="ECO:0000313" key="8">
    <source>
        <dbReference type="EMBL" id="AXX96708.1"/>
    </source>
</evidence>
<dbReference type="GO" id="GO:0042128">
    <property type="term" value="P:nitrate assimilation"/>
    <property type="evidence" value="ECO:0007669"/>
    <property type="project" value="UniProtKB-KW"/>
</dbReference>
<dbReference type="Pfam" id="PF13806">
    <property type="entry name" value="Rieske_2"/>
    <property type="match status" value="1"/>
</dbReference>
<evidence type="ECO:0000256" key="5">
    <source>
        <dbReference type="ARBA" id="ARBA00023014"/>
    </source>
</evidence>
<accession>A0A347UCY0</accession>
<keyword evidence="6" id="KW-0534">Nitrate assimilation</keyword>
<dbReference type="NCBIfam" id="TIGR02378">
    <property type="entry name" value="nirD_assim_sml"/>
    <property type="match status" value="1"/>
</dbReference>
<name>A0A347UCY0_9RHOB</name>
<keyword evidence="3" id="KW-0560">Oxidoreductase</keyword>
<keyword evidence="5" id="KW-0411">Iron-sulfur</keyword>
<evidence type="ECO:0000259" key="7">
    <source>
        <dbReference type="PROSITE" id="PS51296"/>
    </source>
</evidence>
<evidence type="ECO:0000313" key="9">
    <source>
        <dbReference type="Proteomes" id="UP000261704"/>
    </source>
</evidence>
<keyword evidence="1" id="KW-0001">2Fe-2S</keyword>
<dbReference type="GO" id="GO:0008942">
    <property type="term" value="F:nitrite reductase [NAD(P)H] activity"/>
    <property type="evidence" value="ECO:0007669"/>
    <property type="project" value="InterPro"/>
</dbReference>
<keyword evidence="9" id="KW-1185">Reference proteome</keyword>
<evidence type="ECO:0000256" key="2">
    <source>
        <dbReference type="ARBA" id="ARBA00022723"/>
    </source>
</evidence>
<keyword evidence="2" id="KW-0479">Metal-binding</keyword>
<evidence type="ECO:0000256" key="6">
    <source>
        <dbReference type="ARBA" id="ARBA00023063"/>
    </source>
</evidence>
<evidence type="ECO:0000256" key="3">
    <source>
        <dbReference type="ARBA" id="ARBA00023002"/>
    </source>
</evidence>
<dbReference type="PANTHER" id="PTHR21496">
    <property type="entry name" value="FERREDOXIN-RELATED"/>
    <property type="match status" value="1"/>
</dbReference>
<feature type="domain" description="Rieske" evidence="7">
    <location>
        <begin position="5"/>
        <end position="100"/>
    </location>
</feature>
<dbReference type="Proteomes" id="UP000261704">
    <property type="component" value="Chromosome"/>
</dbReference>
<dbReference type="OrthoDB" id="9794175at2"/>
<dbReference type="RefSeq" id="WP_118941366.1">
    <property type="nucleotide sequence ID" value="NZ_CP032125.1"/>
</dbReference>
<dbReference type="PANTHER" id="PTHR21496:SF23">
    <property type="entry name" value="3-PHENYLPROPIONATE_CINNAMIC ACID DIOXYGENASE FERREDOXIN SUBUNIT"/>
    <property type="match status" value="1"/>
</dbReference>
<dbReference type="KEGG" id="pamo:BAR1_01395"/>
<keyword evidence="4" id="KW-0408">Iron</keyword>
<dbReference type="GO" id="GO:0046872">
    <property type="term" value="F:metal ion binding"/>
    <property type="evidence" value="ECO:0007669"/>
    <property type="project" value="UniProtKB-KW"/>
</dbReference>
<evidence type="ECO:0000256" key="4">
    <source>
        <dbReference type="ARBA" id="ARBA00023004"/>
    </source>
</evidence>
<organism evidence="8 9">
    <name type="scientific">Profundibacter amoris</name>
    <dbReference type="NCBI Taxonomy" id="2171755"/>
    <lineage>
        <taxon>Bacteria</taxon>
        <taxon>Pseudomonadati</taxon>
        <taxon>Pseudomonadota</taxon>
        <taxon>Alphaproteobacteria</taxon>
        <taxon>Rhodobacterales</taxon>
        <taxon>Paracoccaceae</taxon>
        <taxon>Profundibacter</taxon>
    </lineage>
</organism>
<dbReference type="CDD" id="cd03530">
    <property type="entry name" value="Rieske_NirD_small_Bacillus"/>
    <property type="match status" value="1"/>
</dbReference>
<gene>
    <name evidence="8" type="primary">nirD</name>
    <name evidence="8" type="ORF">BAR1_01395</name>
</gene>
<dbReference type="SUPFAM" id="SSF50022">
    <property type="entry name" value="ISP domain"/>
    <property type="match status" value="1"/>
</dbReference>
<evidence type="ECO:0000256" key="1">
    <source>
        <dbReference type="ARBA" id="ARBA00022714"/>
    </source>
</evidence>
<dbReference type="AlphaFoldDB" id="A0A347UCY0"/>
<reference evidence="8 9" key="1">
    <citation type="submission" date="2018-09" db="EMBL/GenBank/DDBJ databases">
        <title>Profundibacter amoris BAR1 gen. nov., sp. nov., a new member of the Roseobacter clade isolated at Lokis Castle Vent Field on the Arctic Mid-Oceanic Ridge.</title>
        <authorList>
            <person name="Le Moine Bauer S."/>
            <person name="Sjoeberg A.G."/>
            <person name="L'Haridon S."/>
            <person name="Stokke R."/>
            <person name="Roalkvam I."/>
            <person name="Steen I.H."/>
            <person name="Dahle H."/>
        </authorList>
    </citation>
    <scope>NUCLEOTIDE SEQUENCE [LARGE SCALE GENOMIC DNA]</scope>
    <source>
        <strain evidence="8 9">BAR1</strain>
    </source>
</reference>
<dbReference type="EMBL" id="CP032125">
    <property type="protein sequence ID" value="AXX96708.1"/>
    <property type="molecule type" value="Genomic_DNA"/>
</dbReference>
<proteinExistence type="predicted"/>
<sequence length="111" mass="11977">MSNWIDIAALEDIPPRGARVVKTRLGCVAVFRTGDDKVFAIDDACPHKKGPLSEGIVHGNAVTCPLHNWVIDLETGMAQGADQGRAKTYEIRVEQGRILLDGARLLARSAA</sequence>
<dbReference type="GO" id="GO:0051537">
    <property type="term" value="F:2 iron, 2 sulfur cluster binding"/>
    <property type="evidence" value="ECO:0007669"/>
    <property type="project" value="UniProtKB-KW"/>
</dbReference>
<protein>
    <submittedName>
        <fullName evidence="8">Nitrite reductase (NAD(P)H) small subunit</fullName>
    </submittedName>
</protein>
<dbReference type="InterPro" id="IPR036922">
    <property type="entry name" value="Rieske_2Fe-2S_sf"/>
</dbReference>